<comment type="caution">
    <text evidence="8">The sequence shown here is derived from an EMBL/GenBank/DDBJ whole genome shotgun (WGS) entry which is preliminary data.</text>
</comment>
<dbReference type="PRINTS" id="PR00862">
    <property type="entry name" value="PROLIGOPTASE"/>
</dbReference>
<evidence type="ECO:0000313" key="8">
    <source>
        <dbReference type="EMBL" id="MFB0834875.1"/>
    </source>
</evidence>
<dbReference type="Pfam" id="PF00326">
    <property type="entry name" value="Peptidase_S9"/>
    <property type="match status" value="1"/>
</dbReference>
<evidence type="ECO:0000256" key="4">
    <source>
        <dbReference type="ARBA" id="ARBA00022825"/>
    </source>
</evidence>
<dbReference type="InterPro" id="IPR023302">
    <property type="entry name" value="Pept_S9A_N"/>
</dbReference>
<protein>
    <submittedName>
        <fullName evidence="8">S9 family peptidase</fullName>
    </submittedName>
</protein>
<sequence>MSETTAHRQPSEGPRPPVARKLPVERTHHGDTFVDDYEWLRDKESPEVVAHLRAEHEYMEAVTAHQQPLREAIFAEIKERTEETDLSVPARKRGWWYFTRTEEGKQYAIHCRVAARDTGDAAADWTPPVVQAGRKFQGEQILLDGNAEAEGKPFFALGGMAVTEDGKLLAYAEDNAGDERFSLRFKDLDTGRLLRESIENVFYGLAFSPDGKRVYYTVVDDSWRPHQIKVHVLGTDPAGDAVVIQEDDPGMWLGFDLSPDRRELMIGIGNSEYSETHSLDLVDPAAAPRLLLSRDERILHGMDPVLIDGERAYLVTHNREAVNNMVSLVRGEEFAKPLARQRWDTVVEHRDDVKVEGTAVTSTHVALSVRKDTTERVQVLPIAGLGTPAQAAATEPAFDEELYTCSLANAEFDAPMIRLSYTSYLVPPRVYDYALSDGALSLRKETAVKGGYDPANYVAEREWARAADGTRIPVSIVRRREVARDGTNPALVYGYGSYEISMDPGFAIPRLSLLDRGVVFAVAHVRGGGELGRPWYDDGKKLAKKNTFTDFVSVTEHLVAAGWADPRRVAAMGGSAGGLLMGAVANLAPHLYRAVVAQVPFVDALTTILDPELPLSALEWEEWGNPITDPEVYRYMKSYAPYENIAELPYPKIAAVTSFNDTRVLYVEPAKWVQKLRESNTGSEPVVMKIEMDGGHGGASGRYEGWKDRAWDYAFVLDALGATQRI</sequence>
<evidence type="ECO:0000259" key="6">
    <source>
        <dbReference type="Pfam" id="PF00326"/>
    </source>
</evidence>
<dbReference type="PANTHER" id="PTHR11757">
    <property type="entry name" value="PROTEASE FAMILY S9A OLIGOPEPTIDASE"/>
    <property type="match status" value="1"/>
</dbReference>
<gene>
    <name evidence="8" type="ORF">ACETWP_09765</name>
</gene>
<dbReference type="InterPro" id="IPR051543">
    <property type="entry name" value="Serine_Peptidase_S9A"/>
</dbReference>
<dbReference type="Gene3D" id="3.40.50.1820">
    <property type="entry name" value="alpha/beta hydrolase"/>
    <property type="match status" value="1"/>
</dbReference>
<feature type="domain" description="Peptidase S9A N-terminal" evidence="7">
    <location>
        <begin position="16"/>
        <end position="445"/>
    </location>
</feature>
<feature type="domain" description="Peptidase S9 prolyl oligopeptidase catalytic" evidence="6">
    <location>
        <begin position="510"/>
        <end position="721"/>
    </location>
</feature>
<evidence type="ECO:0000259" key="7">
    <source>
        <dbReference type="Pfam" id="PF02897"/>
    </source>
</evidence>
<dbReference type="SUPFAM" id="SSF53474">
    <property type="entry name" value="alpha/beta-Hydrolases"/>
    <property type="match status" value="1"/>
</dbReference>
<dbReference type="Proteomes" id="UP001575652">
    <property type="component" value="Unassembled WGS sequence"/>
</dbReference>
<dbReference type="EMBL" id="JBHDLJ010000006">
    <property type="protein sequence ID" value="MFB0834875.1"/>
    <property type="molecule type" value="Genomic_DNA"/>
</dbReference>
<dbReference type="PANTHER" id="PTHR11757:SF19">
    <property type="entry name" value="PROLYL ENDOPEPTIDASE-LIKE"/>
    <property type="match status" value="1"/>
</dbReference>
<feature type="compositionally biased region" description="Basic and acidic residues" evidence="5">
    <location>
        <begin position="1"/>
        <end position="10"/>
    </location>
</feature>
<evidence type="ECO:0000256" key="3">
    <source>
        <dbReference type="ARBA" id="ARBA00022801"/>
    </source>
</evidence>
<dbReference type="SUPFAM" id="SSF50993">
    <property type="entry name" value="Peptidase/esterase 'gauge' domain"/>
    <property type="match status" value="1"/>
</dbReference>
<dbReference type="InterPro" id="IPR002470">
    <property type="entry name" value="Peptidase_S9A"/>
</dbReference>
<dbReference type="InterPro" id="IPR029058">
    <property type="entry name" value="AB_hydrolase_fold"/>
</dbReference>
<keyword evidence="4" id="KW-0720">Serine protease</keyword>
<organism evidence="8 9">
    <name type="scientific">Arthrobacter halodurans</name>
    <dbReference type="NCBI Taxonomy" id="516699"/>
    <lineage>
        <taxon>Bacteria</taxon>
        <taxon>Bacillati</taxon>
        <taxon>Actinomycetota</taxon>
        <taxon>Actinomycetes</taxon>
        <taxon>Micrococcales</taxon>
        <taxon>Micrococcaceae</taxon>
        <taxon>Arthrobacter</taxon>
    </lineage>
</organism>
<keyword evidence="2" id="KW-0645">Protease</keyword>
<dbReference type="InterPro" id="IPR001375">
    <property type="entry name" value="Peptidase_S9_cat"/>
</dbReference>
<proteinExistence type="inferred from homology"/>
<name>A0ABV4UMK0_9MICC</name>
<evidence type="ECO:0000256" key="5">
    <source>
        <dbReference type="SAM" id="MobiDB-lite"/>
    </source>
</evidence>
<dbReference type="Pfam" id="PF02897">
    <property type="entry name" value="Peptidase_S9_N"/>
    <property type="match status" value="1"/>
</dbReference>
<evidence type="ECO:0000256" key="1">
    <source>
        <dbReference type="ARBA" id="ARBA00005228"/>
    </source>
</evidence>
<dbReference type="RefSeq" id="WP_373972041.1">
    <property type="nucleotide sequence ID" value="NZ_JBHDLJ010000006.1"/>
</dbReference>
<keyword evidence="3" id="KW-0378">Hydrolase</keyword>
<evidence type="ECO:0000256" key="2">
    <source>
        <dbReference type="ARBA" id="ARBA00022670"/>
    </source>
</evidence>
<comment type="similarity">
    <text evidence="1">Belongs to the peptidase S9A family.</text>
</comment>
<evidence type="ECO:0000313" key="9">
    <source>
        <dbReference type="Proteomes" id="UP001575652"/>
    </source>
</evidence>
<keyword evidence="9" id="KW-1185">Reference proteome</keyword>
<feature type="region of interest" description="Disordered" evidence="5">
    <location>
        <begin position="1"/>
        <end position="26"/>
    </location>
</feature>
<reference evidence="8 9" key="1">
    <citation type="submission" date="2024-09" db="EMBL/GenBank/DDBJ databases">
        <authorList>
            <person name="Salinas-Garcia M.A."/>
            <person name="Prieme A."/>
        </authorList>
    </citation>
    <scope>NUCLEOTIDE SEQUENCE [LARGE SCALE GENOMIC DNA]</scope>
    <source>
        <strain evidence="8 9">DSM 21081</strain>
    </source>
</reference>
<accession>A0ABV4UMK0</accession>
<dbReference type="Gene3D" id="2.130.10.120">
    <property type="entry name" value="Prolyl oligopeptidase, N-terminal domain"/>
    <property type="match status" value="1"/>
</dbReference>